<feature type="active site" evidence="7">
    <location>
        <position position="277"/>
    </location>
</feature>
<dbReference type="FunFam" id="2.60.40.10:FF:000278">
    <property type="entry name" value="Protein-glutamine gamma-glutamyltransferase 2"/>
    <property type="match status" value="1"/>
</dbReference>
<accession>A0A6P7YVK6</accession>
<dbReference type="Gene3D" id="2.60.40.10">
    <property type="entry name" value="Immunoglobulins"/>
    <property type="match status" value="3"/>
</dbReference>
<evidence type="ECO:0000313" key="11">
    <source>
        <dbReference type="Proteomes" id="UP000515156"/>
    </source>
</evidence>
<dbReference type="PIRSF" id="PIRSF000459">
    <property type="entry name" value="TGM_EBP42"/>
    <property type="match status" value="1"/>
</dbReference>
<dbReference type="SUPFAM" id="SSF54001">
    <property type="entry name" value="Cysteine proteinases"/>
    <property type="match status" value="1"/>
</dbReference>
<evidence type="ECO:0000259" key="10">
    <source>
        <dbReference type="SMART" id="SM00460"/>
    </source>
</evidence>
<keyword evidence="11" id="KW-1185">Reference proteome</keyword>
<dbReference type="OrthoDB" id="437511at2759"/>
<gene>
    <name evidence="12" type="primary">LOC115475593</name>
</gene>
<dbReference type="Proteomes" id="UP000515156">
    <property type="component" value="Chromosome 8"/>
</dbReference>
<proteinExistence type="inferred from homology"/>
<dbReference type="InterPro" id="IPR013783">
    <property type="entry name" value="Ig-like_fold"/>
</dbReference>
<dbReference type="GO" id="GO:0003810">
    <property type="term" value="F:protein-glutamine gamma-glutamyltransferase activity"/>
    <property type="evidence" value="ECO:0007669"/>
    <property type="project" value="UniProtKB-EC"/>
</dbReference>
<dbReference type="InterPro" id="IPR023608">
    <property type="entry name" value="Transglutaminase_animal"/>
</dbReference>
<dbReference type="InterPro" id="IPR002931">
    <property type="entry name" value="Transglutaminase-like"/>
</dbReference>
<dbReference type="AlphaFoldDB" id="A0A6P7YVK6"/>
<protein>
    <recommendedName>
        <fullName evidence="6">protein-glutamine gamma-glutamyltransferase</fullName>
        <ecNumber evidence="6">2.3.2.13</ecNumber>
    </recommendedName>
</protein>
<dbReference type="InterPro" id="IPR013808">
    <property type="entry name" value="Transglutaminase_AS"/>
</dbReference>
<keyword evidence="2" id="KW-0808">Transferase</keyword>
<sequence length="732" mass="82824">MAQGLEVALSDLQCYRNNLKHYTADISTQRLIARRAESFTIKLQFKSRGYLEGTDRLAFTVETGLWPEEASGTKATFHLASSTQPKSWSAVVESNDPNSMLVSIFIPGNAVIGHYSLKVHVLAKPSPTTYLLGHFVLLFNPWSPEDDVYLADDKERDEYVLNEYGLIYQGNENWIHPSPWNFGQLEEDILDVCLKLLDKSLNFRQDAFKDMARRNDPVYVSRVICAMINCNDDAGVLEGNWSGNYANGVSPSVWNGSVTILRDWYAKECQPVRYGQCWVFAAVMCTVMRCLGIPSRVVTNFNSAHDTNGNLFVEELIDNTGKKLRTKNSDSIWNFHVWNECWMERRDLSPGYGGWQVLDPTPQEKSSGVYCCGPASVKAIKEGNIDLNYDAPFVFAMVNADCISWIASSWKKEKYLRDTHSVGTFISTKSLDGDERNDITDKYKYREGSQQERKVFEQAVARLKQPRRSTTDHSLQLSSERNGGANLESRSLSSAASPEEIQDQNKPQPNRPLSDAQIALKFKLTKSPQIGESIGLVLVATNLNFDSKKVKLSLSGQSMQHEGRPLQQFWKHSMYIALGPSEEGKLLFTIPYSTYGKVLDENNLIQIIAVGEENQNWNKLLVVKDITLAVPPVIINVLSRPVHQQMRTEFIFVNPLSERVENCELLIEGSGLLKRFMQIPIDPMKPRETKKIWVDICPFKAGNKQLQANFSSNKFKDCKGYRNIVVASDHRH</sequence>
<dbReference type="PROSITE" id="PS00547">
    <property type="entry name" value="TRANSGLUTAMINASES"/>
    <property type="match status" value="1"/>
</dbReference>
<feature type="active site" evidence="7">
    <location>
        <position position="336"/>
    </location>
</feature>
<evidence type="ECO:0000256" key="6">
    <source>
        <dbReference type="ARBA" id="ARBA00024222"/>
    </source>
</evidence>
<dbReference type="FunCoup" id="A0A6P7YVK6">
    <property type="interactions" value="588"/>
</dbReference>
<dbReference type="InParanoid" id="A0A6P7YVK6"/>
<feature type="binding site" evidence="8">
    <location>
        <position position="401"/>
    </location>
    <ligand>
        <name>Ca(2+)</name>
        <dbReference type="ChEBI" id="CHEBI:29108"/>
    </ligand>
</feature>
<comment type="similarity">
    <text evidence="1">Belongs to the transglutaminase superfamily. Transglutaminase family.</text>
</comment>
<dbReference type="SUPFAM" id="SSF81296">
    <property type="entry name" value="E set domains"/>
    <property type="match status" value="1"/>
</dbReference>
<keyword evidence="4 8" id="KW-0106">Calcium</keyword>
<feature type="binding site" evidence="8">
    <location>
        <position position="452"/>
    </location>
    <ligand>
        <name>Ca(2+)</name>
        <dbReference type="ChEBI" id="CHEBI:29108"/>
    </ligand>
</feature>
<dbReference type="GeneID" id="115475593"/>
<dbReference type="Pfam" id="PF00868">
    <property type="entry name" value="Transglut_N"/>
    <property type="match status" value="1"/>
</dbReference>
<dbReference type="FunFam" id="2.60.40.10:FF:000090">
    <property type="entry name" value="Protein-glutamine gamma-glutamyltransferase 2"/>
    <property type="match status" value="1"/>
</dbReference>
<dbReference type="InterPro" id="IPR014756">
    <property type="entry name" value="Ig_E-set"/>
</dbReference>
<dbReference type="FunFam" id="3.90.260.10:FF:000001">
    <property type="entry name" value="Protein-glutamine gamma-glutamyltransferase 2"/>
    <property type="match status" value="1"/>
</dbReference>
<evidence type="ECO:0000256" key="5">
    <source>
        <dbReference type="ARBA" id="ARBA00023315"/>
    </source>
</evidence>
<dbReference type="PANTHER" id="PTHR11590:SF38">
    <property type="entry name" value="PROTEIN-GLUTAMINE GAMMA-GLUTAMYLTRANSFERASE 5"/>
    <property type="match status" value="1"/>
</dbReference>
<evidence type="ECO:0000256" key="3">
    <source>
        <dbReference type="ARBA" id="ARBA00022723"/>
    </source>
</evidence>
<feature type="binding site" evidence="8">
    <location>
        <position position="447"/>
    </location>
    <ligand>
        <name>Ca(2+)</name>
        <dbReference type="ChEBI" id="CHEBI:29108"/>
    </ligand>
</feature>
<dbReference type="Pfam" id="PF00927">
    <property type="entry name" value="Transglut_C"/>
    <property type="match status" value="2"/>
</dbReference>
<dbReference type="InterPro" id="IPR050779">
    <property type="entry name" value="Transglutaminase"/>
</dbReference>
<feature type="region of interest" description="Disordered" evidence="9">
    <location>
        <begin position="461"/>
        <end position="512"/>
    </location>
</feature>
<evidence type="ECO:0000256" key="2">
    <source>
        <dbReference type="ARBA" id="ARBA00022679"/>
    </source>
</evidence>
<dbReference type="InterPro" id="IPR036238">
    <property type="entry name" value="Transglutaminase_C_sf"/>
</dbReference>
<evidence type="ECO:0000256" key="9">
    <source>
        <dbReference type="SAM" id="MobiDB-lite"/>
    </source>
</evidence>
<dbReference type="RefSeq" id="XP_030067305.1">
    <property type="nucleotide sequence ID" value="XM_030211445.1"/>
</dbReference>
<dbReference type="PANTHER" id="PTHR11590">
    <property type="entry name" value="PROTEIN-GLUTAMINE GAMMA-GLUTAMYLTRANSFERASE"/>
    <property type="match status" value="1"/>
</dbReference>
<dbReference type="InterPro" id="IPR036985">
    <property type="entry name" value="Transglutaminase-like_sf"/>
</dbReference>
<feature type="compositionally biased region" description="Polar residues" evidence="9">
    <location>
        <begin position="472"/>
        <end position="481"/>
    </location>
</feature>
<dbReference type="SUPFAM" id="SSF49309">
    <property type="entry name" value="Transglutaminase, two C-terminal domains"/>
    <property type="match status" value="2"/>
</dbReference>
<keyword evidence="5" id="KW-0012">Acyltransferase</keyword>
<keyword evidence="3 8" id="KW-0479">Metal-binding</keyword>
<dbReference type="Pfam" id="PF01841">
    <property type="entry name" value="Transglut_core"/>
    <property type="match status" value="1"/>
</dbReference>
<feature type="active site" evidence="7">
    <location>
        <position position="359"/>
    </location>
</feature>
<dbReference type="SMART" id="SM00460">
    <property type="entry name" value="TGc"/>
    <property type="match status" value="1"/>
</dbReference>
<reference evidence="12" key="1">
    <citation type="submission" date="2025-08" db="UniProtKB">
        <authorList>
            <consortium name="RefSeq"/>
        </authorList>
    </citation>
    <scope>IDENTIFICATION</scope>
</reference>
<evidence type="ECO:0000313" key="12">
    <source>
        <dbReference type="RefSeq" id="XP_030067305.1"/>
    </source>
</evidence>
<dbReference type="Gene3D" id="3.90.260.10">
    <property type="entry name" value="Transglutaminase-like"/>
    <property type="match status" value="1"/>
</dbReference>
<comment type="cofactor">
    <cofactor evidence="8">
        <name>Ca(2+)</name>
        <dbReference type="ChEBI" id="CHEBI:29108"/>
    </cofactor>
    <text evidence="8">Binds 1 Ca(2+) ion per subunit.</text>
</comment>
<evidence type="ECO:0000256" key="4">
    <source>
        <dbReference type="ARBA" id="ARBA00022837"/>
    </source>
</evidence>
<name>A0A6P7YVK6_9AMPH</name>
<dbReference type="InterPro" id="IPR008958">
    <property type="entry name" value="Transglutaminase_C"/>
</dbReference>
<evidence type="ECO:0000256" key="7">
    <source>
        <dbReference type="PIRSR" id="PIRSR000459-1"/>
    </source>
</evidence>
<dbReference type="InterPro" id="IPR038765">
    <property type="entry name" value="Papain-like_cys_pep_sf"/>
</dbReference>
<dbReference type="InterPro" id="IPR001102">
    <property type="entry name" value="Transglutaminase_N"/>
</dbReference>
<evidence type="ECO:0000256" key="8">
    <source>
        <dbReference type="PIRSR" id="PIRSR000459-2"/>
    </source>
</evidence>
<feature type="domain" description="Transglutaminase-like" evidence="10">
    <location>
        <begin position="269"/>
        <end position="362"/>
    </location>
</feature>
<evidence type="ECO:0000256" key="1">
    <source>
        <dbReference type="ARBA" id="ARBA00005968"/>
    </source>
</evidence>
<dbReference type="EC" id="2.3.2.13" evidence="6"/>
<organism evidence="11 12">
    <name type="scientific">Microcaecilia unicolor</name>
    <dbReference type="NCBI Taxonomy" id="1415580"/>
    <lineage>
        <taxon>Eukaryota</taxon>
        <taxon>Metazoa</taxon>
        <taxon>Chordata</taxon>
        <taxon>Craniata</taxon>
        <taxon>Vertebrata</taxon>
        <taxon>Euteleostomi</taxon>
        <taxon>Amphibia</taxon>
        <taxon>Gymnophiona</taxon>
        <taxon>Siphonopidae</taxon>
        <taxon>Microcaecilia</taxon>
    </lineage>
</organism>
<feature type="binding site" evidence="8">
    <location>
        <position position="399"/>
    </location>
    <ligand>
        <name>Ca(2+)</name>
        <dbReference type="ChEBI" id="CHEBI:29108"/>
    </ligand>
</feature>
<dbReference type="GO" id="GO:0046872">
    <property type="term" value="F:metal ion binding"/>
    <property type="evidence" value="ECO:0007669"/>
    <property type="project" value="UniProtKB-KW"/>
</dbReference>